<protein>
    <submittedName>
        <fullName evidence="4">DUF4105 domain-containing protein</fullName>
    </submittedName>
</protein>
<accession>A0A833JEK2</accession>
<dbReference type="RefSeq" id="WP_152211347.1">
    <property type="nucleotide sequence ID" value="NZ_WFLN01000004.1"/>
</dbReference>
<feature type="domain" description="Lnb N-terminal periplasmic" evidence="1">
    <location>
        <begin position="127"/>
        <end position="292"/>
    </location>
</feature>
<dbReference type="AlphaFoldDB" id="A0A833JEK2"/>
<proteinExistence type="predicted"/>
<comment type="caution">
    <text evidence="4">The sequence shown here is derived from an EMBL/GenBank/DDBJ whole genome shotgun (WGS) entry which is preliminary data.</text>
</comment>
<dbReference type="InterPro" id="IPR025178">
    <property type="entry name" value="Lnb_N"/>
</dbReference>
<evidence type="ECO:0000259" key="1">
    <source>
        <dbReference type="Pfam" id="PF13387"/>
    </source>
</evidence>
<dbReference type="InterPro" id="IPR057165">
    <property type="entry name" value="DUF7843"/>
</dbReference>
<feature type="domain" description="DUF7840" evidence="2">
    <location>
        <begin position="403"/>
        <end position="629"/>
    </location>
</feature>
<evidence type="ECO:0000313" key="5">
    <source>
        <dbReference type="Proteomes" id="UP000442694"/>
    </source>
</evidence>
<evidence type="ECO:0000259" key="2">
    <source>
        <dbReference type="Pfam" id="PF25222"/>
    </source>
</evidence>
<feature type="domain" description="DUF7843" evidence="3">
    <location>
        <begin position="36"/>
        <end position="111"/>
    </location>
</feature>
<gene>
    <name evidence="4" type="ORF">GCL57_00765</name>
</gene>
<organism evidence="4 5">
    <name type="scientific">Fluviispira multicolorata</name>
    <dbReference type="NCBI Taxonomy" id="2654512"/>
    <lineage>
        <taxon>Bacteria</taxon>
        <taxon>Pseudomonadati</taxon>
        <taxon>Bdellovibrionota</taxon>
        <taxon>Oligoflexia</taxon>
        <taxon>Silvanigrellales</taxon>
        <taxon>Silvanigrellaceae</taxon>
        <taxon>Fluviispira</taxon>
    </lineage>
</organism>
<dbReference type="Proteomes" id="UP000442694">
    <property type="component" value="Unassembled WGS sequence"/>
</dbReference>
<name>A0A833JEK2_9BACT</name>
<dbReference type="Pfam" id="PF25225">
    <property type="entry name" value="DUF7843"/>
    <property type="match status" value="1"/>
</dbReference>
<dbReference type="EMBL" id="WFLN01000004">
    <property type="protein sequence ID" value="KAB8033259.1"/>
    <property type="molecule type" value="Genomic_DNA"/>
</dbReference>
<dbReference type="Pfam" id="PF25222">
    <property type="entry name" value="DUF7840"/>
    <property type="match status" value="1"/>
</dbReference>
<evidence type="ECO:0000259" key="3">
    <source>
        <dbReference type="Pfam" id="PF25225"/>
    </source>
</evidence>
<reference evidence="4 5" key="1">
    <citation type="submission" date="2019-10" db="EMBL/GenBank/DDBJ databases">
        <title>New genus of Silvanigrellaceae.</title>
        <authorList>
            <person name="Pitt A."/>
            <person name="Hahn M.W."/>
        </authorList>
    </citation>
    <scope>NUCLEOTIDE SEQUENCE [LARGE SCALE GENOMIC DNA]</scope>
    <source>
        <strain evidence="4 5">33A1-SZDP</strain>
    </source>
</reference>
<dbReference type="InterPro" id="IPR057162">
    <property type="entry name" value="DUF7840"/>
</dbReference>
<sequence length="631" mass="73450">MFILFSIPFSFFAFSLESDSNNNLKNYFIEKANRLQLAEKSEWRKILFYQLKYFGSRIGMIDGSDFYLSPIGKTDLNAELTATIEHFFSSEESNSSAKCKFPRRLKWLKSHLDDENYKIPMIKCENFENWINLVNPKGVVLVFSSFYINNPSSMFGHTFLRFINSNNPLTDFGVNFAANPDTNNMLSYTYKGLTGMFEGKFSLLPYSVKVQEYNNSESRDLWEYELNLSQEETLNMAMSLWEVGNNRIDYYYFDENCSFILLTLLDTANDQFNFADQFLLWVNPADTLRVVNRFPNLVKNVTFRPSSQKRFRFRYSILNDQEKDFFSKIINDNNQLKELNNYLPKESVAKIFDAVSEYIDFKEKLAGTEESVKYPLFRKNLLEARASLSVISSPLKIEPPKEERPEFGVAGARVGGGYSYSRFAGNALDFELKPVLHSLDSPSAGYAQDAQIELMKLILRYETKGSNFFVNNLDLLNIKSFPSLNPPLYPISWKLRAGLEQDYDCSKYGYLSSCQRSFIEGGSGFSFLRDNFQIYILSQADLAYQEENGFEISLGAYSGFSLRPNHFSVFSSDLEWMKRHSFTYKNDRTRLFWQNSLSYQCFSNIENKIFASFNLENQDWRIGTSIYWYFF</sequence>
<keyword evidence="5" id="KW-1185">Reference proteome</keyword>
<dbReference type="Pfam" id="PF13387">
    <property type="entry name" value="Lnb_N"/>
    <property type="match status" value="1"/>
</dbReference>
<evidence type="ECO:0000313" key="4">
    <source>
        <dbReference type="EMBL" id="KAB8033259.1"/>
    </source>
</evidence>